<dbReference type="FunFam" id="2.60.260.20:FF:000005">
    <property type="entry name" value="Chaperone protein dnaJ 1, mitochondrial"/>
    <property type="match status" value="1"/>
</dbReference>
<dbReference type="InterPro" id="IPR036869">
    <property type="entry name" value="J_dom_sf"/>
</dbReference>
<dbReference type="PRINTS" id="PR00625">
    <property type="entry name" value="JDOMAIN"/>
</dbReference>
<dbReference type="CDD" id="cd06257">
    <property type="entry name" value="DnaJ"/>
    <property type="match status" value="1"/>
</dbReference>
<evidence type="ECO:0000256" key="1">
    <source>
        <dbReference type="ARBA" id="ARBA00022490"/>
    </source>
</evidence>
<dbReference type="InterPro" id="IPR002939">
    <property type="entry name" value="DnaJ_C"/>
</dbReference>
<dbReference type="PROSITE" id="PS50076">
    <property type="entry name" value="DNAJ_2"/>
    <property type="match status" value="1"/>
</dbReference>
<evidence type="ECO:0000256" key="5">
    <source>
        <dbReference type="ARBA" id="ARBA00022771"/>
    </source>
</evidence>
<evidence type="ECO:0000256" key="12">
    <source>
        <dbReference type="HAMAP-Rule" id="MF_01152"/>
    </source>
</evidence>
<dbReference type="HAMAP" id="MF_01152">
    <property type="entry name" value="DnaJ"/>
    <property type="match status" value="1"/>
</dbReference>
<reference evidence="16 17" key="1">
    <citation type="submission" date="2020-03" db="EMBL/GenBank/DDBJ databases">
        <title>Metabolic flexibility allows generalist bacteria to become dominant in a frequently disturbed ecosystem.</title>
        <authorList>
            <person name="Chen Y.-J."/>
            <person name="Leung P.M."/>
            <person name="Bay S.K."/>
            <person name="Hugenholtz P."/>
            <person name="Kessler A.J."/>
            <person name="Shelley G."/>
            <person name="Waite D.W."/>
            <person name="Cook P.L."/>
            <person name="Greening C."/>
        </authorList>
    </citation>
    <scope>NUCLEOTIDE SEQUENCE [LARGE SCALE GENOMIC DNA]</scope>
    <source>
        <strain evidence="16">SS_bin_28</strain>
    </source>
</reference>
<dbReference type="SUPFAM" id="SSF57938">
    <property type="entry name" value="DnaJ/Hsp40 cysteine-rich domain"/>
    <property type="match status" value="1"/>
</dbReference>
<comment type="caution">
    <text evidence="16">The sequence shown here is derived from an EMBL/GenBank/DDBJ whole genome shotgun (WGS) entry which is preliminary data.</text>
</comment>
<dbReference type="SMART" id="SM00271">
    <property type="entry name" value="DnaJ"/>
    <property type="match status" value="1"/>
</dbReference>
<dbReference type="GO" id="GO:0051082">
    <property type="term" value="F:unfolded protein binding"/>
    <property type="evidence" value="ECO:0007669"/>
    <property type="project" value="UniProtKB-UniRule"/>
</dbReference>
<dbReference type="InterPro" id="IPR036410">
    <property type="entry name" value="HSP_DnaJ_Cys-rich_dom_sf"/>
</dbReference>
<keyword evidence="3 12" id="KW-0479">Metal-binding</keyword>
<feature type="repeat" description="CXXCXGXG motif" evidence="12">
    <location>
        <begin position="201"/>
        <end position="208"/>
    </location>
</feature>
<dbReference type="InterPro" id="IPR012724">
    <property type="entry name" value="DnaJ"/>
</dbReference>
<dbReference type="FunFam" id="1.10.287.110:FF:000034">
    <property type="entry name" value="Chaperone protein DnaJ"/>
    <property type="match status" value="1"/>
</dbReference>
<feature type="repeat" description="CXXCXGXG motif" evidence="12">
    <location>
        <begin position="161"/>
        <end position="168"/>
    </location>
</feature>
<feature type="binding site" evidence="12">
    <location>
        <position position="201"/>
    </location>
    <ligand>
        <name>Zn(2+)</name>
        <dbReference type="ChEBI" id="CHEBI:29105"/>
        <label>1</label>
    </ligand>
</feature>
<feature type="binding site" evidence="12">
    <location>
        <position position="190"/>
    </location>
    <ligand>
        <name>Zn(2+)</name>
        <dbReference type="ChEBI" id="CHEBI:29105"/>
        <label>2</label>
    </ligand>
</feature>
<proteinExistence type="inferred from homology"/>
<dbReference type="Gene3D" id="1.10.287.110">
    <property type="entry name" value="DnaJ domain"/>
    <property type="match status" value="1"/>
</dbReference>
<dbReference type="PROSITE" id="PS51188">
    <property type="entry name" value="ZF_CR"/>
    <property type="match status" value="1"/>
</dbReference>
<dbReference type="EMBL" id="JABDJR010000370">
    <property type="protein sequence ID" value="NNF06949.1"/>
    <property type="molecule type" value="Genomic_DNA"/>
</dbReference>
<dbReference type="InterPro" id="IPR018253">
    <property type="entry name" value="DnaJ_domain_CS"/>
</dbReference>
<evidence type="ECO:0000256" key="4">
    <source>
        <dbReference type="ARBA" id="ARBA00022737"/>
    </source>
</evidence>
<gene>
    <name evidence="12 16" type="primary">dnaJ</name>
    <name evidence="16" type="ORF">HKN21_09330</name>
</gene>
<dbReference type="SUPFAM" id="SSF46565">
    <property type="entry name" value="Chaperone J-domain"/>
    <property type="match status" value="1"/>
</dbReference>
<feature type="binding site" evidence="12">
    <location>
        <position position="147"/>
    </location>
    <ligand>
        <name>Zn(2+)</name>
        <dbReference type="ChEBI" id="CHEBI:29105"/>
        <label>1</label>
    </ligand>
</feature>
<evidence type="ECO:0000256" key="2">
    <source>
        <dbReference type="ARBA" id="ARBA00022705"/>
    </source>
</evidence>
<evidence type="ECO:0000256" key="3">
    <source>
        <dbReference type="ARBA" id="ARBA00022723"/>
    </source>
</evidence>
<keyword evidence="7 12" id="KW-0346">Stress response</keyword>
<dbReference type="InterPro" id="IPR008971">
    <property type="entry name" value="HSP40/DnaJ_pept-bd"/>
</dbReference>
<comment type="similarity">
    <text evidence="10 12">Belongs to the DnaJ family.</text>
</comment>
<sequence>MSQRDYYEILEIERSATGAEIKKAYRVKALKFHPDRNPDNPEAEEKFKEATEAYEVLSDETKRGRYDQFGHAGVQGAAGGGFSGMEFDIHDALRSFMRDFGFGGREEAENPGQGRSRQIRLGVTLLESAKGVEKRIRIRRAVSCENCHGNGTRDGREPDNCETCQGVGKVRRVQRSFLGQFVNVGPCPDCGGRGRSVNDPCPQCEGEGLENRNEEITIKVPKGVDTGDYLTLRGEGDRGVRGGPAGDLIVVMEVENPEGFERHGKDLLIELPISPARAVLGGKVQVPTLDGTATLSIPSGVQHDTLLRLKNKGMPALRGGGTGHQFVRVQISIPEKPDKKEKKMYEELLSFESKDR</sequence>
<dbReference type="Gene3D" id="2.10.230.10">
    <property type="entry name" value="Heat shock protein DnaJ, cysteine-rich domain"/>
    <property type="match status" value="1"/>
</dbReference>
<evidence type="ECO:0000313" key="16">
    <source>
        <dbReference type="EMBL" id="NNF06949.1"/>
    </source>
</evidence>
<dbReference type="Pfam" id="PF00684">
    <property type="entry name" value="DnaJ_CXXCXGXG"/>
    <property type="match status" value="1"/>
</dbReference>
<feature type="repeat" description="CXXCXGXG motif" evidence="12">
    <location>
        <begin position="144"/>
        <end position="151"/>
    </location>
</feature>
<dbReference type="GO" id="GO:0008270">
    <property type="term" value="F:zinc ion binding"/>
    <property type="evidence" value="ECO:0007669"/>
    <property type="project" value="UniProtKB-UniRule"/>
</dbReference>
<dbReference type="PROSITE" id="PS00636">
    <property type="entry name" value="DNAJ_1"/>
    <property type="match status" value="1"/>
</dbReference>
<feature type="binding site" evidence="12">
    <location>
        <position position="204"/>
    </location>
    <ligand>
        <name>Zn(2+)</name>
        <dbReference type="ChEBI" id="CHEBI:29105"/>
        <label>1</label>
    </ligand>
</feature>
<evidence type="ECO:0000256" key="11">
    <source>
        <dbReference type="ARBA" id="ARBA00067609"/>
    </source>
</evidence>
<dbReference type="InterPro" id="IPR001305">
    <property type="entry name" value="HSP_DnaJ_Cys-rich_dom"/>
</dbReference>
<feature type="binding site" evidence="12">
    <location>
        <position position="161"/>
    </location>
    <ligand>
        <name>Zn(2+)</name>
        <dbReference type="ChEBI" id="CHEBI:29105"/>
        <label>2</label>
    </ligand>
</feature>
<feature type="binding site" evidence="12">
    <location>
        <position position="187"/>
    </location>
    <ligand>
        <name>Zn(2+)</name>
        <dbReference type="ChEBI" id="CHEBI:29105"/>
        <label>2</label>
    </ligand>
</feature>
<comment type="domain">
    <text evidence="12">The J domain is necessary and sufficient to stimulate DnaK ATPase activity. Zinc center 1 plays an important role in the autonomous, DnaK-independent chaperone activity of DnaJ. Zinc center 2 is essential for interaction with DnaK and for DnaJ activity.</text>
</comment>
<dbReference type="Proteomes" id="UP000547674">
    <property type="component" value="Unassembled WGS sequence"/>
</dbReference>
<dbReference type="GO" id="GO:0005737">
    <property type="term" value="C:cytoplasm"/>
    <property type="evidence" value="ECO:0007669"/>
    <property type="project" value="UniProtKB-SubCell"/>
</dbReference>
<evidence type="ECO:0000259" key="14">
    <source>
        <dbReference type="PROSITE" id="PS50076"/>
    </source>
</evidence>
<name>A0A7Y2H2C9_UNCEI</name>
<dbReference type="InterPro" id="IPR001623">
    <property type="entry name" value="DnaJ_domain"/>
</dbReference>
<dbReference type="SUPFAM" id="SSF49493">
    <property type="entry name" value="HSP40/DnaJ peptide-binding domain"/>
    <property type="match status" value="2"/>
</dbReference>
<dbReference type="GO" id="GO:0005524">
    <property type="term" value="F:ATP binding"/>
    <property type="evidence" value="ECO:0007669"/>
    <property type="project" value="InterPro"/>
</dbReference>
<evidence type="ECO:0000256" key="13">
    <source>
        <dbReference type="PROSITE-ProRule" id="PRU00546"/>
    </source>
</evidence>
<feature type="domain" description="CR-type" evidence="15">
    <location>
        <begin position="131"/>
        <end position="213"/>
    </location>
</feature>
<dbReference type="Pfam" id="PF01556">
    <property type="entry name" value="DnaJ_C"/>
    <property type="match status" value="1"/>
</dbReference>
<dbReference type="PANTHER" id="PTHR43096">
    <property type="entry name" value="DNAJ HOMOLOG 1, MITOCHONDRIAL-RELATED"/>
    <property type="match status" value="1"/>
</dbReference>
<evidence type="ECO:0000256" key="7">
    <source>
        <dbReference type="ARBA" id="ARBA00023016"/>
    </source>
</evidence>
<keyword evidence="6 12" id="KW-0862">Zinc</keyword>
<dbReference type="GO" id="GO:0006260">
    <property type="term" value="P:DNA replication"/>
    <property type="evidence" value="ECO:0007669"/>
    <property type="project" value="UniProtKB-KW"/>
</dbReference>
<dbReference type="AlphaFoldDB" id="A0A7Y2H2C9"/>
<dbReference type="NCBIfam" id="TIGR02349">
    <property type="entry name" value="DnaJ_bact"/>
    <property type="match status" value="1"/>
</dbReference>
<comment type="subcellular location">
    <subcellularLocation>
        <location evidence="12">Cytoplasm</location>
    </subcellularLocation>
</comment>
<feature type="binding site" evidence="12">
    <location>
        <position position="164"/>
    </location>
    <ligand>
        <name>Zn(2+)</name>
        <dbReference type="ChEBI" id="CHEBI:29105"/>
        <label>2</label>
    </ligand>
</feature>
<keyword evidence="4 12" id="KW-0677">Repeat</keyword>
<comment type="cofactor">
    <cofactor evidence="12">
        <name>Zn(2+)</name>
        <dbReference type="ChEBI" id="CHEBI:29105"/>
    </cofactor>
    <text evidence="12">Binds 2 Zn(2+) ions per monomer.</text>
</comment>
<dbReference type="FunFam" id="2.10.230.10:FF:000002">
    <property type="entry name" value="Molecular chaperone DnaJ"/>
    <property type="match status" value="1"/>
</dbReference>
<keyword evidence="2 12" id="KW-0235">DNA replication</keyword>
<keyword evidence="5 12" id="KW-0863">Zinc-finger</keyword>
<evidence type="ECO:0000259" key="15">
    <source>
        <dbReference type="PROSITE" id="PS51188"/>
    </source>
</evidence>
<feature type="zinc finger region" description="CR-type" evidence="13">
    <location>
        <begin position="131"/>
        <end position="213"/>
    </location>
</feature>
<feature type="domain" description="J" evidence="14">
    <location>
        <begin position="5"/>
        <end position="70"/>
    </location>
</feature>
<accession>A0A7Y2H2C9</accession>
<evidence type="ECO:0000313" key="17">
    <source>
        <dbReference type="Proteomes" id="UP000547674"/>
    </source>
</evidence>
<evidence type="ECO:0000256" key="8">
    <source>
        <dbReference type="ARBA" id="ARBA00023186"/>
    </source>
</evidence>
<dbReference type="CDD" id="cd10747">
    <property type="entry name" value="DnaJ_C"/>
    <property type="match status" value="1"/>
</dbReference>
<dbReference type="GO" id="GO:0009408">
    <property type="term" value="P:response to heat"/>
    <property type="evidence" value="ECO:0007669"/>
    <property type="project" value="InterPro"/>
</dbReference>
<evidence type="ECO:0000256" key="6">
    <source>
        <dbReference type="ARBA" id="ARBA00022833"/>
    </source>
</evidence>
<feature type="binding site" evidence="12">
    <location>
        <position position="144"/>
    </location>
    <ligand>
        <name>Zn(2+)</name>
        <dbReference type="ChEBI" id="CHEBI:29105"/>
        <label>1</label>
    </ligand>
</feature>
<keyword evidence="1 12" id="KW-0963">Cytoplasm</keyword>
<evidence type="ECO:0000256" key="9">
    <source>
        <dbReference type="ARBA" id="ARBA00053423"/>
    </source>
</evidence>
<dbReference type="Gene3D" id="2.60.260.20">
    <property type="entry name" value="Urease metallochaperone UreE, N-terminal domain"/>
    <property type="match status" value="2"/>
</dbReference>
<protein>
    <recommendedName>
        <fullName evidence="11 12">Chaperone protein DnaJ</fullName>
    </recommendedName>
</protein>
<comment type="subunit">
    <text evidence="12">Homodimer.</text>
</comment>
<dbReference type="Pfam" id="PF00226">
    <property type="entry name" value="DnaJ"/>
    <property type="match status" value="1"/>
</dbReference>
<dbReference type="NCBIfam" id="NF008035">
    <property type="entry name" value="PRK10767.1"/>
    <property type="match status" value="1"/>
</dbReference>
<dbReference type="PANTHER" id="PTHR43096:SF48">
    <property type="entry name" value="CHAPERONE PROTEIN DNAJ"/>
    <property type="match status" value="1"/>
</dbReference>
<keyword evidence="8 12" id="KW-0143">Chaperone</keyword>
<dbReference type="GO" id="GO:0031072">
    <property type="term" value="F:heat shock protein binding"/>
    <property type="evidence" value="ECO:0007669"/>
    <property type="project" value="InterPro"/>
</dbReference>
<evidence type="ECO:0000256" key="10">
    <source>
        <dbReference type="ARBA" id="ARBA00061004"/>
    </source>
</evidence>
<comment type="function">
    <text evidence="9 12">Participates actively in the response to hyperosmotic and heat shock by preventing the aggregation of stress-denatured proteins and by disaggregating proteins, also in an autonomous, DnaK-independent fashion. Unfolded proteins bind initially to DnaJ; upon interaction with the DnaJ-bound protein, DnaK hydrolyzes its bound ATP, resulting in the formation of a stable complex. GrpE releases ADP from DnaK; ATP binding to DnaK triggers the release of the substrate protein, thus completing the reaction cycle. Several rounds of ATP-dependent interactions between DnaJ, DnaK and GrpE are required for fully efficient folding. Also involved, together with DnaK and GrpE, in the DNA replication of plasmids through activation of initiation proteins.</text>
</comment>
<dbReference type="CDD" id="cd10719">
    <property type="entry name" value="DnaJ_zf"/>
    <property type="match status" value="1"/>
</dbReference>
<feature type="repeat" description="CXXCXGXG motif" evidence="12">
    <location>
        <begin position="187"/>
        <end position="194"/>
    </location>
</feature>
<dbReference type="GO" id="GO:0042026">
    <property type="term" value="P:protein refolding"/>
    <property type="evidence" value="ECO:0007669"/>
    <property type="project" value="TreeGrafter"/>
</dbReference>
<organism evidence="16 17">
    <name type="scientific">Eiseniibacteriota bacterium</name>
    <dbReference type="NCBI Taxonomy" id="2212470"/>
    <lineage>
        <taxon>Bacteria</taxon>
        <taxon>Candidatus Eiseniibacteriota</taxon>
    </lineage>
</organism>